<organism evidence="8 9">
    <name type="scientific">Paludibaculum fermentans</name>
    <dbReference type="NCBI Taxonomy" id="1473598"/>
    <lineage>
        <taxon>Bacteria</taxon>
        <taxon>Pseudomonadati</taxon>
        <taxon>Acidobacteriota</taxon>
        <taxon>Terriglobia</taxon>
        <taxon>Bryobacterales</taxon>
        <taxon>Bryobacteraceae</taxon>
        <taxon>Paludibaculum</taxon>
    </lineage>
</organism>
<dbReference type="GO" id="GO:0051536">
    <property type="term" value="F:iron-sulfur cluster binding"/>
    <property type="evidence" value="ECO:0007669"/>
    <property type="project" value="UniProtKB-KW"/>
</dbReference>
<dbReference type="Pfam" id="PF13186">
    <property type="entry name" value="SPASM"/>
    <property type="match status" value="1"/>
</dbReference>
<evidence type="ECO:0000313" key="8">
    <source>
        <dbReference type="EMBL" id="QOY91829.1"/>
    </source>
</evidence>
<protein>
    <submittedName>
        <fullName evidence="8">Glycosyltransferase</fullName>
    </submittedName>
</protein>
<evidence type="ECO:0000259" key="7">
    <source>
        <dbReference type="PROSITE" id="PS51918"/>
    </source>
</evidence>
<dbReference type="SUPFAM" id="SSF53448">
    <property type="entry name" value="Nucleotide-diphospho-sugar transferases"/>
    <property type="match status" value="1"/>
</dbReference>
<dbReference type="InterPro" id="IPR013785">
    <property type="entry name" value="Aldolase_TIM"/>
</dbReference>
<dbReference type="Gene3D" id="3.20.20.70">
    <property type="entry name" value="Aldolase class I"/>
    <property type="match status" value="2"/>
</dbReference>
<dbReference type="GO" id="GO:0016740">
    <property type="term" value="F:transferase activity"/>
    <property type="evidence" value="ECO:0007669"/>
    <property type="project" value="UniProtKB-KW"/>
</dbReference>
<dbReference type="Proteomes" id="UP000593892">
    <property type="component" value="Chromosome"/>
</dbReference>
<dbReference type="InterPro" id="IPR007197">
    <property type="entry name" value="rSAM"/>
</dbReference>
<evidence type="ECO:0000256" key="1">
    <source>
        <dbReference type="ARBA" id="ARBA00001966"/>
    </source>
</evidence>
<dbReference type="SFLD" id="SFLDG01067">
    <property type="entry name" value="SPASM/twitch_domain_containing"/>
    <property type="match status" value="1"/>
</dbReference>
<dbReference type="PANTHER" id="PTHR11228">
    <property type="entry name" value="RADICAL SAM DOMAIN PROTEIN"/>
    <property type="match status" value="1"/>
</dbReference>
<dbReference type="RefSeq" id="WP_194453483.1">
    <property type="nucleotide sequence ID" value="NZ_CP063849.1"/>
</dbReference>
<dbReference type="SFLD" id="SFLDG01387">
    <property type="entry name" value="BtrN-like_SPASM_domain_contain"/>
    <property type="match status" value="1"/>
</dbReference>
<keyword evidence="9" id="KW-1185">Reference proteome</keyword>
<dbReference type="EMBL" id="CP063849">
    <property type="protein sequence ID" value="QOY91829.1"/>
    <property type="molecule type" value="Genomic_DNA"/>
</dbReference>
<proteinExistence type="predicted"/>
<dbReference type="Pfam" id="PF13641">
    <property type="entry name" value="Glyco_tranf_2_3"/>
    <property type="match status" value="1"/>
</dbReference>
<evidence type="ECO:0000256" key="4">
    <source>
        <dbReference type="ARBA" id="ARBA00022723"/>
    </source>
</evidence>
<dbReference type="InterPro" id="IPR023885">
    <property type="entry name" value="4Fe4S-binding_SPASM_dom"/>
</dbReference>
<dbReference type="PANTHER" id="PTHR11228:SF7">
    <property type="entry name" value="PQQA PEPTIDE CYCLASE"/>
    <property type="match status" value="1"/>
</dbReference>
<feature type="domain" description="Radical SAM core" evidence="7">
    <location>
        <begin position="12"/>
        <end position="233"/>
    </location>
</feature>
<keyword evidence="6" id="KW-0411">Iron-sulfur</keyword>
<dbReference type="SFLD" id="SFLDS00029">
    <property type="entry name" value="Radical_SAM"/>
    <property type="match status" value="1"/>
</dbReference>
<comment type="cofactor">
    <cofactor evidence="1">
        <name>[4Fe-4S] cluster</name>
        <dbReference type="ChEBI" id="CHEBI:49883"/>
    </cofactor>
</comment>
<evidence type="ECO:0000313" key="9">
    <source>
        <dbReference type="Proteomes" id="UP000593892"/>
    </source>
</evidence>
<dbReference type="AlphaFoldDB" id="A0A7S7NYZ1"/>
<evidence type="ECO:0000256" key="6">
    <source>
        <dbReference type="ARBA" id="ARBA00023014"/>
    </source>
</evidence>
<dbReference type="KEGG" id="pfer:IRI77_18375"/>
<evidence type="ECO:0000256" key="5">
    <source>
        <dbReference type="ARBA" id="ARBA00023004"/>
    </source>
</evidence>
<sequence>MTDLKILPAQAAPTPRSLWIELTSKCALDCVFCSRKLRRGAGQHLPFPVFERLLRSLVDPRRLMLNYSGESTHYPDLIPAIQLARSTGAYVELVSVLTPLSEEMLPRLAASGLNRLTVSVHATDPALYFGIYRYGSFAALRSRLERFLAICSGLPNPPIVDLAFVAMDRNLAELTAVAELAHDLGLRDVMVFPIQRRDPIPETFTVELDPSGIAKPGFRARLDQQLAATQRARPEISLTLCNPLPGGDPPRLGQVPISYPWPLPAGGAIHSCEQNPWDTAHVLANGDVVACEVLDRKSLGNLLTQDIAEIWNGPLYREFRARYLRAEGAECRNCAWKTAYRPSEWHSAIHAERGGSAQLVHGWHDPEGQEHIWSTQRASAVLAPLRSSQSFHVSGLLPPGRDGQPNELAIQCNGRPVGVVSNPYDEIMPFGLDFSPVQPGLGPWVLDFRTTQIYRPSEHAAGSDQRDLGFAMVLLASKPHLDPDLYRRSRQFLAPVEEWIHRVDRFAQLAARALPARRTSARLEAQPGLTVVIPERGNPAGLAECLRSVGIAASLLSEPVQAVVVVNGTPPEAYAQLRSQAPEAQWLFHRRPLGFSRAVFAGLRAARHAWVYLLNSDAILEPEALAAAAAHRDANTFAIASQIILGDATRFREETNWCDISDDNGLVALADRIPHSAATVEGFYAGGGASLFQRRVLLDLLDFESYPDFYWEDVEWGWRARKLGYRILFSPDSIVHHEQGVTVKRYFTRDQIEAMWLRNQALFQLRNWVTAGTLEGVLDLLARAPEDVARSFTSPRMKWRIARGRWWSHRTALSDEEVLGSWRRYISTC</sequence>
<keyword evidence="2" id="KW-0004">4Fe-4S</keyword>
<dbReference type="InterPro" id="IPR029044">
    <property type="entry name" value="Nucleotide-diphossugar_trans"/>
</dbReference>
<name>A0A7S7NYZ1_PALFE</name>
<evidence type="ECO:0000256" key="3">
    <source>
        <dbReference type="ARBA" id="ARBA00022691"/>
    </source>
</evidence>
<dbReference type="InterPro" id="IPR034391">
    <property type="entry name" value="AdoMet-like_SPASM_containing"/>
</dbReference>
<keyword evidence="4" id="KW-0479">Metal-binding</keyword>
<dbReference type="SUPFAM" id="SSF102114">
    <property type="entry name" value="Radical SAM enzymes"/>
    <property type="match status" value="1"/>
</dbReference>
<dbReference type="InterPro" id="IPR050377">
    <property type="entry name" value="Radical_SAM_PqqE_MftC-like"/>
</dbReference>
<dbReference type="GO" id="GO:0046872">
    <property type="term" value="F:metal ion binding"/>
    <property type="evidence" value="ECO:0007669"/>
    <property type="project" value="UniProtKB-KW"/>
</dbReference>
<keyword evidence="8" id="KW-0808">Transferase</keyword>
<reference evidence="8 9" key="1">
    <citation type="submission" date="2020-10" db="EMBL/GenBank/DDBJ databases">
        <title>Complete genome sequence of Paludibaculum fermentans P105T, a facultatively anaerobic acidobacterium capable of dissimilatory Fe(III) reduction.</title>
        <authorList>
            <person name="Dedysh S.N."/>
            <person name="Beletsky A.V."/>
            <person name="Kulichevskaya I.S."/>
            <person name="Mardanov A.V."/>
            <person name="Ravin N.V."/>
        </authorList>
    </citation>
    <scope>NUCLEOTIDE SEQUENCE [LARGE SCALE GENOMIC DNA]</scope>
    <source>
        <strain evidence="8 9">P105</strain>
    </source>
</reference>
<accession>A0A7S7NYZ1</accession>
<dbReference type="PROSITE" id="PS51918">
    <property type="entry name" value="RADICAL_SAM"/>
    <property type="match status" value="1"/>
</dbReference>
<evidence type="ECO:0000256" key="2">
    <source>
        <dbReference type="ARBA" id="ARBA00022485"/>
    </source>
</evidence>
<dbReference type="InterPro" id="IPR058240">
    <property type="entry name" value="rSAM_sf"/>
</dbReference>
<dbReference type="CDD" id="cd21109">
    <property type="entry name" value="SPASM"/>
    <property type="match status" value="1"/>
</dbReference>
<dbReference type="Gene3D" id="3.90.550.10">
    <property type="entry name" value="Spore Coat Polysaccharide Biosynthesis Protein SpsA, Chain A"/>
    <property type="match status" value="1"/>
</dbReference>
<keyword evidence="3" id="KW-0949">S-adenosyl-L-methionine</keyword>
<dbReference type="CDD" id="cd01335">
    <property type="entry name" value="Radical_SAM"/>
    <property type="match status" value="1"/>
</dbReference>
<keyword evidence="5" id="KW-0408">Iron</keyword>
<gene>
    <name evidence="8" type="ORF">IRI77_18375</name>
</gene>
<dbReference type="Pfam" id="PF04055">
    <property type="entry name" value="Radical_SAM"/>
    <property type="match status" value="1"/>
</dbReference>